<dbReference type="RefSeq" id="WP_069624937.1">
    <property type="nucleotide sequence ID" value="NZ_LPWD01000439.1"/>
</dbReference>
<dbReference type="Proteomes" id="UP000095042">
    <property type="component" value="Unassembled WGS sequence"/>
</dbReference>
<evidence type="ECO:0008006" key="3">
    <source>
        <dbReference type="Google" id="ProtNLM"/>
    </source>
</evidence>
<dbReference type="AlphaFoldDB" id="A0A1E3W1D4"/>
<accession>A0A1E3W1D4</accession>
<dbReference type="InterPro" id="IPR036709">
    <property type="entry name" value="Autotransporte_beta_dom_sf"/>
</dbReference>
<dbReference type="SUPFAM" id="SSF103515">
    <property type="entry name" value="Autotransporter"/>
    <property type="match status" value="1"/>
</dbReference>
<proteinExistence type="predicted"/>
<dbReference type="EMBL" id="LPWD01000439">
    <property type="protein sequence ID" value="ODR99569.1"/>
    <property type="molecule type" value="Genomic_DNA"/>
</dbReference>
<comment type="caution">
    <text evidence="1">The sequence shown here is derived from an EMBL/GenBank/DDBJ whole genome shotgun (WGS) entry which is preliminary data.</text>
</comment>
<keyword evidence="2" id="KW-1185">Reference proteome</keyword>
<name>A0A1E3W1D4_9HYPH</name>
<organism evidence="1 2">
    <name type="scientific">Methyloceanibacter marginalis</name>
    <dbReference type="NCBI Taxonomy" id="1774971"/>
    <lineage>
        <taxon>Bacteria</taxon>
        <taxon>Pseudomonadati</taxon>
        <taxon>Pseudomonadota</taxon>
        <taxon>Alphaproteobacteria</taxon>
        <taxon>Hyphomicrobiales</taxon>
        <taxon>Hyphomicrobiaceae</taxon>
        <taxon>Methyloceanibacter</taxon>
    </lineage>
</organism>
<protein>
    <recommendedName>
        <fullName evidence="3">Autotransporter domain-containing protein</fullName>
    </recommendedName>
</protein>
<evidence type="ECO:0000313" key="2">
    <source>
        <dbReference type="Proteomes" id="UP000095042"/>
    </source>
</evidence>
<evidence type="ECO:0000313" key="1">
    <source>
        <dbReference type="EMBL" id="ODR99569.1"/>
    </source>
</evidence>
<sequence>MLSEAKVTGQWGWQGWQLSQSGAISYFDETSSALADLPGTSVDVTRLSVGPELKRRFEAGNASIEPFAFFKSSVDLSGTGLTDPNALNTIGAGVTLAEPENYSIRATAGYSESTESPETGAASGKVSVSVPTSVLGF</sequence>
<reference evidence="1 2" key="1">
    <citation type="journal article" date="2016" name="Environ. Microbiol.">
        <title>New Methyloceanibacter diversity from North Sea sediments includes methanotroph containing solely the soluble methane monooxygenase.</title>
        <authorList>
            <person name="Vekeman B."/>
            <person name="Kerckhof F.M."/>
            <person name="Cremers G."/>
            <person name="de Vos P."/>
            <person name="Vandamme P."/>
            <person name="Boon N."/>
            <person name="Op den Camp H.J."/>
            <person name="Heylen K."/>
        </authorList>
    </citation>
    <scope>NUCLEOTIDE SEQUENCE [LARGE SCALE GENOMIC DNA]</scope>
    <source>
        <strain evidence="1 2">R-67177</strain>
    </source>
</reference>
<gene>
    <name evidence="1" type="ORF">AUC71_03570</name>
</gene>